<dbReference type="OrthoDB" id="43469at2"/>
<dbReference type="KEGG" id="fpe:Ferpe_2038"/>
<protein>
    <recommendedName>
        <fullName evidence="3">Lipoprotein</fullName>
    </recommendedName>
</protein>
<dbReference type="STRING" id="771875.Ferpe_2038"/>
<dbReference type="PROSITE" id="PS51257">
    <property type="entry name" value="PROKAR_LIPOPROTEIN"/>
    <property type="match status" value="1"/>
</dbReference>
<dbReference type="PATRIC" id="fig|771875.3.peg.2066"/>
<sequence>MKRAVLVFVIVTMILILSSCAYLLSSFLSGTGKQTYTFYFYVRGLPEKVLRMLQDIDSASSLVISSIEHEATITLENPFKISELPLYIFGGTLGKYDIPTTSKENLDFSSKLTISFSTDTMLDTTLPATTVAIIFPNKSYDIRGANEFYVIYDFTGESSEVKFLKKVNGYIFEIRTKSREFVEVYDVNSGRNYKMFTEDISETFKAFFVAERGKTYTFRALEQGIEQTRNAPLVSDKDTEVIDLTGTSSM</sequence>
<dbReference type="Proteomes" id="UP000007384">
    <property type="component" value="Chromosome"/>
</dbReference>
<dbReference type="RefSeq" id="WP_014452512.1">
    <property type="nucleotide sequence ID" value="NC_017095.1"/>
</dbReference>
<evidence type="ECO:0000313" key="2">
    <source>
        <dbReference type="Proteomes" id="UP000007384"/>
    </source>
</evidence>
<evidence type="ECO:0000313" key="1">
    <source>
        <dbReference type="EMBL" id="AFG36085.1"/>
    </source>
</evidence>
<keyword evidence="2" id="KW-1185">Reference proteome</keyword>
<gene>
    <name evidence="1" type="ordered locus">Ferpe_2038</name>
</gene>
<proteinExistence type="predicted"/>
<evidence type="ECO:0008006" key="3">
    <source>
        <dbReference type="Google" id="ProtNLM"/>
    </source>
</evidence>
<name>H9UEZ2_FERPD</name>
<organism evidence="1 2">
    <name type="scientific">Fervidobacterium pennivorans (strain DSM 9078 / Ven5)</name>
    <dbReference type="NCBI Taxonomy" id="771875"/>
    <lineage>
        <taxon>Bacteria</taxon>
        <taxon>Thermotogati</taxon>
        <taxon>Thermotogota</taxon>
        <taxon>Thermotogae</taxon>
        <taxon>Thermotogales</taxon>
        <taxon>Fervidobacteriaceae</taxon>
        <taxon>Fervidobacterium</taxon>
    </lineage>
</organism>
<accession>H9UEZ2</accession>
<dbReference type="EMBL" id="CP003260">
    <property type="protein sequence ID" value="AFG36085.1"/>
    <property type="molecule type" value="Genomic_DNA"/>
</dbReference>
<dbReference type="AlphaFoldDB" id="H9UEZ2"/>
<dbReference type="HOGENOM" id="CLU_1110127_0_0_0"/>
<reference evidence="1" key="1">
    <citation type="submission" date="2012-03" db="EMBL/GenBank/DDBJ databases">
        <title>Complete sequence of Fervidobacterium pennivorans DSM 9078.</title>
        <authorList>
            <consortium name="US DOE Joint Genome Institute"/>
            <person name="Lucas S."/>
            <person name="Han J."/>
            <person name="Lapidus A."/>
            <person name="Cheng J.-F."/>
            <person name="Goodwin L."/>
            <person name="Pitluck S."/>
            <person name="Peters L."/>
            <person name="Ovchinnikova G."/>
            <person name="Lu M."/>
            <person name="Detter J.C."/>
            <person name="Han C."/>
            <person name="Tapia R."/>
            <person name="Land M."/>
            <person name="Hauser L."/>
            <person name="Kyrpides N."/>
            <person name="Ivanova N."/>
            <person name="Pagani I."/>
            <person name="Noll K.M."/>
            <person name="Woyke T."/>
        </authorList>
    </citation>
    <scope>NUCLEOTIDE SEQUENCE</scope>
    <source>
        <strain evidence="1">DSM 9078</strain>
    </source>
</reference>